<sequence>MYFSFDKLSRGSILGSCNALFLLPPYVKHLAIPIAPMASRRSASCTIANSRVSSTIDLLETSFLNPIPLIIATISSFWPCSNPISSRNIWTTLISSILSLVYL</sequence>
<evidence type="ECO:0000313" key="1">
    <source>
        <dbReference type="EMBL" id="JAD87572.1"/>
    </source>
</evidence>
<reference evidence="1" key="2">
    <citation type="journal article" date="2015" name="Data Brief">
        <title>Shoot transcriptome of the giant reed, Arundo donax.</title>
        <authorList>
            <person name="Barrero R.A."/>
            <person name="Guerrero F.D."/>
            <person name="Moolhuijzen P."/>
            <person name="Goolsby J.A."/>
            <person name="Tidwell J."/>
            <person name="Bellgard S.E."/>
            <person name="Bellgard M.I."/>
        </authorList>
    </citation>
    <scope>NUCLEOTIDE SEQUENCE</scope>
    <source>
        <tissue evidence="1">Shoot tissue taken approximately 20 cm above the soil surface</tissue>
    </source>
</reference>
<organism evidence="1">
    <name type="scientific">Arundo donax</name>
    <name type="common">Giant reed</name>
    <name type="synonym">Donax arundinaceus</name>
    <dbReference type="NCBI Taxonomy" id="35708"/>
    <lineage>
        <taxon>Eukaryota</taxon>
        <taxon>Viridiplantae</taxon>
        <taxon>Streptophyta</taxon>
        <taxon>Embryophyta</taxon>
        <taxon>Tracheophyta</taxon>
        <taxon>Spermatophyta</taxon>
        <taxon>Magnoliopsida</taxon>
        <taxon>Liliopsida</taxon>
        <taxon>Poales</taxon>
        <taxon>Poaceae</taxon>
        <taxon>PACMAD clade</taxon>
        <taxon>Arundinoideae</taxon>
        <taxon>Arundineae</taxon>
        <taxon>Arundo</taxon>
    </lineage>
</organism>
<accession>A0A0A9DUZ3</accession>
<dbReference type="GO" id="GO:0016787">
    <property type="term" value="F:hydrolase activity"/>
    <property type="evidence" value="ECO:0007669"/>
    <property type="project" value="UniProtKB-KW"/>
</dbReference>
<keyword evidence="1" id="KW-0378">Hydrolase</keyword>
<name>A0A0A9DUZ3_ARUDO</name>
<dbReference type="AlphaFoldDB" id="A0A0A9DUZ3"/>
<reference evidence="1" key="1">
    <citation type="submission" date="2014-09" db="EMBL/GenBank/DDBJ databases">
        <authorList>
            <person name="Magalhaes I.L.F."/>
            <person name="Oliveira U."/>
            <person name="Santos F.R."/>
            <person name="Vidigal T.H.D.A."/>
            <person name="Brescovit A.D."/>
            <person name="Santos A.J."/>
        </authorList>
    </citation>
    <scope>NUCLEOTIDE SEQUENCE</scope>
    <source>
        <tissue evidence="1">Shoot tissue taken approximately 20 cm above the soil surface</tissue>
    </source>
</reference>
<proteinExistence type="predicted"/>
<dbReference type="EMBL" id="GBRH01210323">
    <property type="protein sequence ID" value="JAD87572.1"/>
    <property type="molecule type" value="Transcribed_RNA"/>
</dbReference>
<protein>
    <submittedName>
        <fullName evidence="1">Metal-dependent phosphohydrolase, HD subdomain</fullName>
    </submittedName>
</protein>